<organism evidence="4 5">
    <name type="scientific">Geodia barretti</name>
    <name type="common">Barrett's horny sponge</name>
    <dbReference type="NCBI Taxonomy" id="519541"/>
    <lineage>
        <taxon>Eukaryota</taxon>
        <taxon>Metazoa</taxon>
        <taxon>Porifera</taxon>
        <taxon>Demospongiae</taxon>
        <taxon>Heteroscleromorpha</taxon>
        <taxon>Tetractinellida</taxon>
        <taxon>Astrophorina</taxon>
        <taxon>Geodiidae</taxon>
        <taxon>Geodia</taxon>
    </lineage>
</organism>
<dbReference type="CDD" id="cd05233">
    <property type="entry name" value="SDR_c"/>
    <property type="match status" value="1"/>
</dbReference>
<sequence length="277" mass="29973">MHRSQLTNDDHREEPSPVAIPSQSHLPAEFDLAGHTAIVASAGGDETPFLAAALAEAGAAVFVAARHRSAAAAIADAVTAVTGRETHRHVGRWDTPADAAAVLESFSTAYPRADILVSDTRSFFAKPAADIELAEWDELHARNVRATFMLSQAVGRRMLDQRYGRIVNVISNLAERAVINCSAYSATQAAVLSLTRSLAVEWGRSEIRVNAVGSGWSTAEDIPLEIQREELLVRYTPMRRKGHPRDLAAMLVYLCSPHCDYPSGQPVYIDGGLNAHP</sequence>
<evidence type="ECO:0000256" key="2">
    <source>
        <dbReference type="ARBA" id="ARBA00023002"/>
    </source>
</evidence>
<gene>
    <name evidence="4" type="ORF">GBAR_LOCUS11192</name>
</gene>
<dbReference type="EMBL" id="CASHTH010001687">
    <property type="protein sequence ID" value="CAI8018437.1"/>
    <property type="molecule type" value="Genomic_DNA"/>
</dbReference>
<comment type="caution">
    <text evidence="4">The sequence shown here is derived from an EMBL/GenBank/DDBJ whole genome shotgun (WGS) entry which is preliminary data.</text>
</comment>
<dbReference type="PANTHER" id="PTHR43639:SF1">
    <property type="entry name" value="SHORT-CHAIN DEHYDROGENASE_REDUCTASE FAMILY PROTEIN"/>
    <property type="match status" value="1"/>
</dbReference>
<dbReference type="GO" id="GO:0016491">
    <property type="term" value="F:oxidoreductase activity"/>
    <property type="evidence" value="ECO:0007669"/>
    <property type="project" value="UniProtKB-KW"/>
</dbReference>
<dbReference type="PANTHER" id="PTHR43639">
    <property type="entry name" value="OXIDOREDUCTASE, SHORT-CHAIN DEHYDROGENASE/REDUCTASE FAMILY (AFU_ORTHOLOGUE AFUA_5G02870)"/>
    <property type="match status" value="1"/>
</dbReference>
<dbReference type="Proteomes" id="UP001174909">
    <property type="component" value="Unassembled WGS sequence"/>
</dbReference>
<name>A0AA35RXV5_GEOBA</name>
<dbReference type="Pfam" id="PF13561">
    <property type="entry name" value="adh_short_C2"/>
    <property type="match status" value="1"/>
</dbReference>
<proteinExistence type="inferred from homology"/>
<evidence type="ECO:0000313" key="5">
    <source>
        <dbReference type="Proteomes" id="UP001174909"/>
    </source>
</evidence>
<dbReference type="SUPFAM" id="SSF51735">
    <property type="entry name" value="NAD(P)-binding Rossmann-fold domains"/>
    <property type="match status" value="1"/>
</dbReference>
<dbReference type="InterPro" id="IPR036291">
    <property type="entry name" value="NAD(P)-bd_dom_sf"/>
</dbReference>
<dbReference type="Gene3D" id="3.40.50.720">
    <property type="entry name" value="NAD(P)-binding Rossmann-like Domain"/>
    <property type="match status" value="1"/>
</dbReference>
<reference evidence="4" key="1">
    <citation type="submission" date="2023-03" db="EMBL/GenBank/DDBJ databases">
        <authorList>
            <person name="Steffen K."/>
            <person name="Cardenas P."/>
        </authorList>
    </citation>
    <scope>NUCLEOTIDE SEQUENCE</scope>
</reference>
<evidence type="ECO:0000313" key="4">
    <source>
        <dbReference type="EMBL" id="CAI8018437.1"/>
    </source>
</evidence>
<dbReference type="AlphaFoldDB" id="A0AA35RXV5"/>
<dbReference type="InterPro" id="IPR002347">
    <property type="entry name" value="SDR_fam"/>
</dbReference>
<protein>
    <submittedName>
        <fullName evidence="4">2-dehydro-3-deoxy-D-gluconate 5-dehydrogenase</fullName>
    </submittedName>
</protein>
<keyword evidence="5" id="KW-1185">Reference proteome</keyword>
<accession>A0AA35RXV5</accession>
<feature type="region of interest" description="Disordered" evidence="3">
    <location>
        <begin position="1"/>
        <end position="22"/>
    </location>
</feature>
<comment type="similarity">
    <text evidence="1">Belongs to the short-chain dehydrogenases/reductases (SDR) family.</text>
</comment>
<evidence type="ECO:0000256" key="1">
    <source>
        <dbReference type="ARBA" id="ARBA00006484"/>
    </source>
</evidence>
<evidence type="ECO:0000256" key="3">
    <source>
        <dbReference type="SAM" id="MobiDB-lite"/>
    </source>
</evidence>
<dbReference type="PRINTS" id="PR00081">
    <property type="entry name" value="GDHRDH"/>
</dbReference>
<keyword evidence="2" id="KW-0560">Oxidoreductase</keyword>